<comment type="caution">
    <text evidence="1">The sequence shown here is derived from an EMBL/GenBank/DDBJ whole genome shotgun (WGS) entry which is preliminary data.</text>
</comment>
<evidence type="ECO:0000313" key="1">
    <source>
        <dbReference type="EMBL" id="KAL0340018.1"/>
    </source>
</evidence>
<reference evidence="1" key="1">
    <citation type="submission" date="2020-06" db="EMBL/GenBank/DDBJ databases">
        <authorList>
            <person name="Li T."/>
            <person name="Hu X."/>
            <person name="Zhang T."/>
            <person name="Song X."/>
            <person name="Zhang H."/>
            <person name="Dai N."/>
            <person name="Sheng W."/>
            <person name="Hou X."/>
            <person name="Wei L."/>
        </authorList>
    </citation>
    <scope>NUCLEOTIDE SEQUENCE</scope>
    <source>
        <strain evidence="1">G02</strain>
        <tissue evidence="1">Leaf</tissue>
    </source>
</reference>
<name>A0AAW2NA76_SESRA</name>
<organism evidence="1">
    <name type="scientific">Sesamum radiatum</name>
    <name type="common">Black benniseed</name>
    <dbReference type="NCBI Taxonomy" id="300843"/>
    <lineage>
        <taxon>Eukaryota</taxon>
        <taxon>Viridiplantae</taxon>
        <taxon>Streptophyta</taxon>
        <taxon>Embryophyta</taxon>
        <taxon>Tracheophyta</taxon>
        <taxon>Spermatophyta</taxon>
        <taxon>Magnoliopsida</taxon>
        <taxon>eudicotyledons</taxon>
        <taxon>Gunneridae</taxon>
        <taxon>Pentapetalae</taxon>
        <taxon>asterids</taxon>
        <taxon>lamiids</taxon>
        <taxon>Lamiales</taxon>
        <taxon>Pedaliaceae</taxon>
        <taxon>Sesamum</taxon>
    </lineage>
</organism>
<dbReference type="AlphaFoldDB" id="A0AAW2NA76"/>
<sequence>MRAVDGRSMMSWQFKLGRMASSLGLFISVQSPSNPRNLKSLQCSVHYLNSSGVYFTF</sequence>
<dbReference type="EMBL" id="JACGWJ010000020">
    <property type="protein sequence ID" value="KAL0340018.1"/>
    <property type="molecule type" value="Genomic_DNA"/>
</dbReference>
<proteinExistence type="predicted"/>
<reference evidence="1" key="2">
    <citation type="journal article" date="2024" name="Plant">
        <title>Genomic evolution and insights into agronomic trait innovations of Sesamum species.</title>
        <authorList>
            <person name="Miao H."/>
            <person name="Wang L."/>
            <person name="Qu L."/>
            <person name="Liu H."/>
            <person name="Sun Y."/>
            <person name="Le M."/>
            <person name="Wang Q."/>
            <person name="Wei S."/>
            <person name="Zheng Y."/>
            <person name="Lin W."/>
            <person name="Duan Y."/>
            <person name="Cao H."/>
            <person name="Xiong S."/>
            <person name="Wang X."/>
            <person name="Wei L."/>
            <person name="Li C."/>
            <person name="Ma Q."/>
            <person name="Ju M."/>
            <person name="Zhao R."/>
            <person name="Li G."/>
            <person name="Mu C."/>
            <person name="Tian Q."/>
            <person name="Mei H."/>
            <person name="Zhang T."/>
            <person name="Gao T."/>
            <person name="Zhang H."/>
        </authorList>
    </citation>
    <scope>NUCLEOTIDE SEQUENCE</scope>
    <source>
        <strain evidence="1">G02</strain>
    </source>
</reference>
<accession>A0AAW2NA76</accession>
<protein>
    <submittedName>
        <fullName evidence="1">Uncharacterized protein</fullName>
    </submittedName>
</protein>
<gene>
    <name evidence="1" type="ORF">Sradi_4518600</name>
</gene>